<dbReference type="AlphaFoldDB" id="A0A9E7L9V8"/>
<protein>
    <submittedName>
        <fullName evidence="2">Protein PHYTOCHROME KINASE SUBSTRATE</fullName>
    </submittedName>
</protein>
<dbReference type="PANTHER" id="PTHR33781">
    <property type="entry name" value="PROTEIN PHYTOCHROME KINASE SUBSTRATE 1-RELATED"/>
    <property type="match status" value="1"/>
</dbReference>
<evidence type="ECO:0000256" key="1">
    <source>
        <dbReference type="SAM" id="MobiDB-lite"/>
    </source>
</evidence>
<accession>A0A9E7L9V8</accession>
<dbReference type="EMBL" id="CP097511">
    <property type="protein sequence ID" value="URE45711.1"/>
    <property type="molecule type" value="Genomic_DNA"/>
</dbReference>
<dbReference type="OrthoDB" id="691744at2759"/>
<feature type="region of interest" description="Disordered" evidence="1">
    <location>
        <begin position="70"/>
        <end position="107"/>
    </location>
</feature>
<feature type="compositionally biased region" description="Low complexity" evidence="1">
    <location>
        <begin position="473"/>
        <end position="494"/>
    </location>
</feature>
<dbReference type="GO" id="GO:0009638">
    <property type="term" value="P:phototropism"/>
    <property type="evidence" value="ECO:0007669"/>
    <property type="project" value="InterPro"/>
</dbReference>
<feature type="compositionally biased region" description="Acidic residues" evidence="1">
    <location>
        <begin position="334"/>
        <end position="343"/>
    </location>
</feature>
<sequence>MERRNGRASFNGSLYPMTHLGEPLASSYLRHETPRATHDHRIGRRVDGTELNVFDAERYFREGDDAAAKQTGRHEFTASSVDGFERNGHGRSDSCLDTPTASSEASWNSKSGLLYKLPDSAAVTVRASPVRDPRRPRASGARWLFCRSCPCSGEKSVDVEERHFETKSPTRSSVESDATISAKKQSYRTGEVRLSSIPERVAAEEPKNEFDVEEVTKVKITPGNWGKDRSFFHVANRFSPEKTIPNEIGHRIMNSGRSLTDSSSFSFPTLCPPSSNLAEEPPRDSLEVFRPTDESTKMTKKPSEFQRRATVLPFPAERDSPSFTYPASPKPQPEDDAASDESSDLFEIQSLSTQMTYRRRDSLDELEGRRFVGSGAAAGILQLRRNLDGAAAPSIAPSECYQPSEGSVQWSVTTAEGFDHASAANFSSSASNYDEFRFIEEEHNRFAAAMGGEPAGPRRKGNGLLDCRSEKAVSVGPSPVRVRPPVDPDVVPRVTKMGRANLVQERPGRPVQKH</sequence>
<feature type="region of interest" description="Disordered" evidence="1">
    <location>
        <begin position="264"/>
        <end position="343"/>
    </location>
</feature>
<feature type="region of interest" description="Disordered" evidence="1">
    <location>
        <begin position="162"/>
        <end position="183"/>
    </location>
</feature>
<feature type="compositionally biased region" description="Basic and acidic residues" evidence="1">
    <location>
        <begin position="83"/>
        <end position="94"/>
    </location>
</feature>
<name>A0A9E7L9V8_9LILI</name>
<dbReference type="InterPro" id="IPR039615">
    <property type="entry name" value="PKS"/>
</dbReference>
<dbReference type="PANTHER" id="PTHR33781:SF1">
    <property type="entry name" value="PROTEIN PHYTOCHROME KINASE SUBSTRATE 4"/>
    <property type="match status" value="1"/>
</dbReference>
<reference evidence="2" key="1">
    <citation type="submission" date="2022-05" db="EMBL/GenBank/DDBJ databases">
        <title>The Musa troglodytarum L. genome provides insights into the mechanism of non-climacteric behaviour and enrichment of carotenoids.</title>
        <authorList>
            <person name="Wang J."/>
        </authorList>
    </citation>
    <scope>NUCLEOTIDE SEQUENCE</scope>
    <source>
        <tissue evidence="2">Leaf</tissue>
    </source>
</reference>
<evidence type="ECO:0000313" key="2">
    <source>
        <dbReference type="EMBL" id="URE45711.1"/>
    </source>
</evidence>
<feature type="compositionally biased region" description="Polar residues" evidence="1">
    <location>
        <begin position="95"/>
        <end position="107"/>
    </location>
</feature>
<feature type="region of interest" description="Disordered" evidence="1">
    <location>
        <begin position="448"/>
        <end position="514"/>
    </location>
</feature>
<organism evidence="2 3">
    <name type="scientific">Musa troglodytarum</name>
    <name type="common">fe'i banana</name>
    <dbReference type="NCBI Taxonomy" id="320322"/>
    <lineage>
        <taxon>Eukaryota</taxon>
        <taxon>Viridiplantae</taxon>
        <taxon>Streptophyta</taxon>
        <taxon>Embryophyta</taxon>
        <taxon>Tracheophyta</taxon>
        <taxon>Spermatophyta</taxon>
        <taxon>Magnoliopsida</taxon>
        <taxon>Liliopsida</taxon>
        <taxon>Zingiberales</taxon>
        <taxon>Musaceae</taxon>
        <taxon>Musa</taxon>
    </lineage>
</organism>
<feature type="compositionally biased region" description="Polar residues" evidence="1">
    <location>
        <begin position="169"/>
        <end position="183"/>
    </location>
</feature>
<evidence type="ECO:0000313" key="3">
    <source>
        <dbReference type="Proteomes" id="UP001055439"/>
    </source>
</evidence>
<proteinExistence type="predicted"/>
<keyword evidence="3" id="KW-1185">Reference proteome</keyword>
<feature type="compositionally biased region" description="Basic and acidic residues" evidence="1">
    <location>
        <begin position="280"/>
        <end position="307"/>
    </location>
</feature>
<dbReference type="Proteomes" id="UP001055439">
    <property type="component" value="Chromosome 9"/>
</dbReference>
<gene>
    <name evidence="2" type="ORF">MUK42_13648</name>
</gene>
<keyword evidence="2" id="KW-0808">Transferase</keyword>
<dbReference type="GO" id="GO:0016301">
    <property type="term" value="F:kinase activity"/>
    <property type="evidence" value="ECO:0007669"/>
    <property type="project" value="UniProtKB-KW"/>
</dbReference>
<feature type="compositionally biased region" description="Polar residues" evidence="1">
    <location>
        <begin position="264"/>
        <end position="277"/>
    </location>
</feature>
<keyword evidence="2" id="KW-0418">Kinase</keyword>